<feature type="transmembrane region" description="Helical" evidence="2">
    <location>
        <begin position="77"/>
        <end position="102"/>
    </location>
</feature>
<dbReference type="PANTHER" id="PTHR42253:SF1">
    <property type="entry name" value="TRANSMEMBRANE PROTEIN"/>
    <property type="match status" value="1"/>
</dbReference>
<accession>A0A061IZD7</accession>
<evidence type="ECO:0000256" key="1">
    <source>
        <dbReference type="SAM" id="MobiDB-lite"/>
    </source>
</evidence>
<evidence type="ECO:0000313" key="3">
    <source>
        <dbReference type="EMBL" id="ESL07226.1"/>
    </source>
</evidence>
<keyword evidence="2" id="KW-0472">Membrane</keyword>
<protein>
    <submittedName>
        <fullName evidence="3">Uncharacterized protein</fullName>
    </submittedName>
</protein>
<dbReference type="PANTHER" id="PTHR42253">
    <property type="entry name" value="TRANSMEMBRANE PROTEIN-RELATED"/>
    <property type="match status" value="1"/>
</dbReference>
<feature type="transmembrane region" description="Helical" evidence="2">
    <location>
        <begin position="471"/>
        <end position="491"/>
    </location>
</feature>
<dbReference type="AlphaFoldDB" id="A0A061IZD7"/>
<keyword evidence="2" id="KW-1133">Transmembrane helix</keyword>
<feature type="transmembrane region" description="Helical" evidence="2">
    <location>
        <begin position="207"/>
        <end position="230"/>
    </location>
</feature>
<reference evidence="3 4" key="1">
    <citation type="submission" date="2013-07" db="EMBL/GenBank/DDBJ databases">
        <authorList>
            <person name="Stoco P.H."/>
            <person name="Wagner G."/>
            <person name="Gerber A."/>
            <person name="Zaha A."/>
            <person name="Thompson C."/>
            <person name="Bartholomeu D.C."/>
            <person name="Luckemeyer D.D."/>
            <person name="Bahia D."/>
            <person name="Loreto E."/>
            <person name="Prestes E.B."/>
            <person name="Lima F.M."/>
            <person name="Rodrigues-Luiz G."/>
            <person name="Vallejo G.A."/>
            <person name="Filho J.F."/>
            <person name="Monteiro K.M."/>
            <person name="Tyler K.M."/>
            <person name="de Almeida L.G."/>
            <person name="Ortiz M.F."/>
            <person name="Siervo M.A."/>
            <person name="de Moraes M.H."/>
            <person name="Cunha O.L."/>
            <person name="Mendonca-Neto R."/>
            <person name="Silva R."/>
            <person name="Teixeira S.M."/>
            <person name="Murta S.M."/>
            <person name="Sincero T.C."/>
            <person name="Mendes T.A."/>
            <person name="Urmenyi T.P."/>
            <person name="Silva V.G."/>
            <person name="da Rocha W.D."/>
            <person name="Andersson B."/>
            <person name="Romanha A.J."/>
            <person name="Steindel M."/>
            <person name="de Vasconcelos A.T."/>
            <person name="Grisard E.C."/>
        </authorList>
    </citation>
    <scope>NUCLEOTIDE SEQUENCE [LARGE SCALE GENOMIC DNA]</scope>
    <source>
        <strain evidence="3 4">SC58</strain>
    </source>
</reference>
<keyword evidence="2" id="KW-0812">Transmembrane</keyword>
<organism evidence="3 4">
    <name type="scientific">Trypanosoma rangeli SC58</name>
    <dbReference type="NCBI Taxonomy" id="429131"/>
    <lineage>
        <taxon>Eukaryota</taxon>
        <taxon>Discoba</taxon>
        <taxon>Euglenozoa</taxon>
        <taxon>Kinetoplastea</taxon>
        <taxon>Metakinetoplastina</taxon>
        <taxon>Trypanosomatida</taxon>
        <taxon>Trypanosomatidae</taxon>
        <taxon>Trypanosoma</taxon>
        <taxon>Herpetosoma</taxon>
    </lineage>
</organism>
<keyword evidence="4" id="KW-1185">Reference proteome</keyword>
<feature type="transmembrane region" description="Helical" evidence="2">
    <location>
        <begin position="151"/>
        <end position="173"/>
    </location>
</feature>
<feature type="region of interest" description="Disordered" evidence="1">
    <location>
        <begin position="306"/>
        <end position="336"/>
    </location>
</feature>
<feature type="transmembrane region" description="Helical" evidence="2">
    <location>
        <begin position="114"/>
        <end position="139"/>
    </location>
</feature>
<dbReference type="EMBL" id="AUPL01005090">
    <property type="protein sequence ID" value="ESL07226.1"/>
    <property type="molecule type" value="Genomic_DNA"/>
</dbReference>
<dbReference type="Proteomes" id="UP000031737">
    <property type="component" value="Unassembled WGS sequence"/>
</dbReference>
<comment type="caution">
    <text evidence="3">The sequence shown here is derived from an EMBL/GenBank/DDBJ whole genome shotgun (WGS) entry which is preliminary data.</text>
</comment>
<gene>
    <name evidence="3" type="ORF">TRSC58_05090</name>
</gene>
<proteinExistence type="predicted"/>
<dbReference type="OrthoDB" id="264057at2759"/>
<dbReference type="VEuPathDB" id="TriTrypDB:TRSC58_05090"/>
<feature type="compositionally biased region" description="Basic and acidic residues" evidence="1">
    <location>
        <begin position="308"/>
        <end position="331"/>
    </location>
</feature>
<feature type="transmembrane region" description="Helical" evidence="2">
    <location>
        <begin position="357"/>
        <end position="378"/>
    </location>
</feature>
<name>A0A061IZD7_TRYRA</name>
<evidence type="ECO:0000256" key="2">
    <source>
        <dbReference type="SAM" id="Phobius"/>
    </source>
</evidence>
<feature type="transmembrane region" description="Helical" evidence="2">
    <location>
        <begin position="412"/>
        <end position="433"/>
    </location>
</feature>
<evidence type="ECO:0000313" key="4">
    <source>
        <dbReference type="Proteomes" id="UP000031737"/>
    </source>
</evidence>
<feature type="transmembrane region" description="Helical" evidence="2">
    <location>
        <begin position="242"/>
        <end position="261"/>
    </location>
</feature>
<feature type="transmembrane region" description="Helical" evidence="2">
    <location>
        <begin position="179"/>
        <end position="200"/>
    </location>
</feature>
<feature type="transmembrane region" description="Helical" evidence="2">
    <location>
        <begin position="440"/>
        <end position="459"/>
    </location>
</feature>
<sequence>MVGEQGESSPPSCCAQPEVRGYTLKQSNDGESLVGGHANTVHNNVGDVLPVEETYSSVCAVLSKFLEKLRCTHPLRIIWVLILILLVTSGNAMQIIGLNFWIRSFPKDGAPGNFATLAVSSLLFGLFFFLMLVVYLIIVRPSLAFLRCARGWWLLFLIGLTDAVNSYIAIYAASYTPEVLQALFTTLVPVYAAGFTKWILKDPRNYWNIWVFTSFLLIISGVVVASAYQFTRGFGGASKDKAWWSLLFFLSVPPTVLMNIWQSLYMLCFTYDPLFEEHQFQPEQADPIPGPQWNNQTEVNFSAQNTERGTDNEYSDGEHSPTQERGFERPEGASGDTHVLGETGDFFIRRMQGNDTIVKLVMLTCGTNIQFVLVMLALPMDALPWWGGSHSVQDAWTNFSDGLWYIFHSENTFIYCMVYTVGFVFTYIGSAYLNQHSVTLCSMIGQLSSPFTALILIIVPKWDLEKGYTPWYISLMAIILLCVGSFVYTLWEEKTEQEKEAGEHRLKETLLFNMHLSTVASRLRRNSVFYSTAHE</sequence>